<sequence length="200" mass="22025">MTQTASRPVDAAALDTLFLQAHTHNAWHDRPVDDATLHRLWDLARMPPTAANTQPARLLFVRGADAKDRLRPTLSPGNVDKTMAAPVTVIVAQDLEFYEKLPQTYPQTDARSWYVGKPEVIADNATRNSTLQAAYVLLAARALGLDTGPMTGFNADAIKAAFFPDRPWTANMLINIGYGDPSGIRPRNPRLSFEEACEIL</sequence>
<evidence type="ECO:0000256" key="3">
    <source>
        <dbReference type="ARBA" id="ARBA00022857"/>
    </source>
</evidence>
<evidence type="ECO:0000256" key="5">
    <source>
        <dbReference type="HAMAP-Rule" id="MF_01204"/>
    </source>
</evidence>
<dbReference type="Proteomes" id="UP000544872">
    <property type="component" value="Unassembled WGS sequence"/>
</dbReference>
<keyword evidence="4 5" id="KW-0560">Oxidoreductase</keyword>
<dbReference type="InterPro" id="IPR050461">
    <property type="entry name" value="Nitroreductase_HadB/RutE"/>
</dbReference>
<evidence type="ECO:0000313" key="7">
    <source>
        <dbReference type="EMBL" id="MBB6212011.1"/>
    </source>
</evidence>
<proteinExistence type="inferred from homology"/>
<evidence type="ECO:0000256" key="2">
    <source>
        <dbReference type="ARBA" id="ARBA00022643"/>
    </source>
</evidence>
<dbReference type="NCBIfam" id="NF003768">
    <property type="entry name" value="PRK05365.1"/>
    <property type="match status" value="1"/>
</dbReference>
<dbReference type="Gene3D" id="3.40.109.10">
    <property type="entry name" value="NADH Oxidase"/>
    <property type="match status" value="1"/>
</dbReference>
<protein>
    <recommendedName>
        <fullName evidence="5">Putative NADH dehydrogenase/NAD(P)H nitroreductase FHS48_003458</fullName>
        <ecNumber evidence="5">1.-.-.-</ecNumber>
    </recommendedName>
</protein>
<dbReference type="InterPro" id="IPR000415">
    <property type="entry name" value="Nitroreductase-like"/>
</dbReference>
<comment type="similarity">
    <text evidence="5">Belongs to the nitroreductase family. HadB/RutE subfamily.</text>
</comment>
<dbReference type="EC" id="1.-.-.-" evidence="5"/>
<dbReference type="AlphaFoldDB" id="A0A7X0DNE6"/>
<dbReference type="PANTHER" id="PTHR43543">
    <property type="entry name" value="MALONIC SEMIALDEHYDE REDUCTASE RUTE-RELATED"/>
    <property type="match status" value="1"/>
</dbReference>
<dbReference type="GO" id="GO:0016491">
    <property type="term" value="F:oxidoreductase activity"/>
    <property type="evidence" value="ECO:0007669"/>
    <property type="project" value="UniProtKB-UniRule"/>
</dbReference>
<accession>A0A7X0DNE6</accession>
<comment type="cofactor">
    <cofactor evidence="5">
        <name>FMN</name>
        <dbReference type="ChEBI" id="CHEBI:58210"/>
    </cofactor>
</comment>
<dbReference type="RefSeq" id="WP_184265292.1">
    <property type="nucleotide sequence ID" value="NZ_JACIIX010000016.1"/>
</dbReference>
<evidence type="ECO:0000313" key="8">
    <source>
        <dbReference type="Proteomes" id="UP000544872"/>
    </source>
</evidence>
<keyword evidence="5" id="KW-0520">NAD</keyword>
<comment type="caution">
    <text evidence="7">The sequence shown here is derived from an EMBL/GenBank/DDBJ whole genome shotgun (WGS) entry which is preliminary data.</text>
</comment>
<keyword evidence="3 5" id="KW-0521">NADP</keyword>
<keyword evidence="1 5" id="KW-0285">Flavoprotein</keyword>
<dbReference type="PANTHER" id="PTHR43543:SF1">
    <property type="entry name" value="MALONIC SEMIALDEHYDE REDUCTASE RUTE-RELATED"/>
    <property type="match status" value="1"/>
</dbReference>
<evidence type="ECO:0000256" key="1">
    <source>
        <dbReference type="ARBA" id="ARBA00022630"/>
    </source>
</evidence>
<dbReference type="InterPro" id="IPR029479">
    <property type="entry name" value="Nitroreductase"/>
</dbReference>
<organism evidence="7 8">
    <name type="scientific">Novispirillum itersonii</name>
    <name type="common">Aquaspirillum itersonii</name>
    <dbReference type="NCBI Taxonomy" id="189"/>
    <lineage>
        <taxon>Bacteria</taxon>
        <taxon>Pseudomonadati</taxon>
        <taxon>Pseudomonadota</taxon>
        <taxon>Alphaproteobacteria</taxon>
        <taxon>Rhodospirillales</taxon>
        <taxon>Novispirillaceae</taxon>
        <taxon>Novispirillum</taxon>
    </lineage>
</organism>
<keyword evidence="8" id="KW-1185">Reference proteome</keyword>
<reference evidence="7 8" key="1">
    <citation type="submission" date="2020-08" db="EMBL/GenBank/DDBJ databases">
        <title>Genomic Encyclopedia of Type Strains, Phase IV (KMG-IV): sequencing the most valuable type-strain genomes for metagenomic binning, comparative biology and taxonomic classification.</title>
        <authorList>
            <person name="Goeker M."/>
        </authorList>
    </citation>
    <scope>NUCLEOTIDE SEQUENCE [LARGE SCALE GENOMIC DNA]</scope>
    <source>
        <strain evidence="7 8">DSM 11590</strain>
    </source>
</reference>
<keyword evidence="2 5" id="KW-0288">FMN</keyword>
<dbReference type="EMBL" id="JACIIX010000016">
    <property type="protein sequence ID" value="MBB6212011.1"/>
    <property type="molecule type" value="Genomic_DNA"/>
</dbReference>
<name>A0A7X0DNE6_NOVIT</name>
<dbReference type="InterPro" id="IPR023936">
    <property type="entry name" value="RutE-like"/>
</dbReference>
<dbReference type="SUPFAM" id="SSF55469">
    <property type="entry name" value="FMN-dependent nitroreductase-like"/>
    <property type="match status" value="1"/>
</dbReference>
<evidence type="ECO:0000256" key="4">
    <source>
        <dbReference type="ARBA" id="ARBA00023002"/>
    </source>
</evidence>
<dbReference type="HAMAP" id="MF_01204">
    <property type="entry name" value="Oxidoreductase_RutE_HadB"/>
    <property type="match status" value="1"/>
</dbReference>
<evidence type="ECO:0000259" key="6">
    <source>
        <dbReference type="Pfam" id="PF00881"/>
    </source>
</evidence>
<gene>
    <name evidence="7" type="ORF">FHS48_003458</name>
</gene>
<dbReference type="CDD" id="cd02148">
    <property type="entry name" value="RutE-like"/>
    <property type="match status" value="1"/>
</dbReference>
<dbReference type="Pfam" id="PF00881">
    <property type="entry name" value="Nitroreductase"/>
    <property type="match status" value="1"/>
</dbReference>
<feature type="domain" description="Nitroreductase" evidence="6">
    <location>
        <begin position="27"/>
        <end position="178"/>
    </location>
</feature>